<dbReference type="EMBL" id="JAENGY010000786">
    <property type="protein sequence ID" value="KAG6956640.1"/>
    <property type="molecule type" value="Genomic_DNA"/>
</dbReference>
<name>A0A8J5ID68_9STRA</name>
<organism evidence="1 2">
    <name type="scientific">Phytophthora aleatoria</name>
    <dbReference type="NCBI Taxonomy" id="2496075"/>
    <lineage>
        <taxon>Eukaryota</taxon>
        <taxon>Sar</taxon>
        <taxon>Stramenopiles</taxon>
        <taxon>Oomycota</taxon>
        <taxon>Peronosporomycetes</taxon>
        <taxon>Peronosporales</taxon>
        <taxon>Peronosporaceae</taxon>
        <taxon>Phytophthora</taxon>
    </lineage>
</organism>
<sequence>MRRVERSYTVKQKREAITLVDQVGLKAISLQLNIARGTIHGWTKQAVLSTAGMIRFMWKIHPDWMTSYLNRKEAGELALERMVQRIAIR</sequence>
<dbReference type="AlphaFoldDB" id="A0A8J5ID68"/>
<reference evidence="1" key="1">
    <citation type="submission" date="2021-01" db="EMBL/GenBank/DDBJ databases">
        <title>Phytophthora aleatoria, a newly-described species from Pinus radiata is distinct from Phytophthora cactorum isolates based on comparative genomics.</title>
        <authorList>
            <person name="Mcdougal R."/>
            <person name="Panda P."/>
            <person name="Williams N."/>
            <person name="Studholme D.J."/>
        </authorList>
    </citation>
    <scope>NUCLEOTIDE SEQUENCE</scope>
    <source>
        <strain evidence="1">NZFS 4037</strain>
    </source>
</reference>
<dbReference type="Proteomes" id="UP000709295">
    <property type="component" value="Unassembled WGS sequence"/>
</dbReference>
<proteinExistence type="predicted"/>
<keyword evidence="2" id="KW-1185">Reference proteome</keyword>
<evidence type="ECO:0008006" key="3">
    <source>
        <dbReference type="Google" id="ProtNLM"/>
    </source>
</evidence>
<evidence type="ECO:0000313" key="1">
    <source>
        <dbReference type="EMBL" id="KAG6956640.1"/>
    </source>
</evidence>
<gene>
    <name evidence="1" type="ORF">JG688_00011322</name>
</gene>
<evidence type="ECO:0000313" key="2">
    <source>
        <dbReference type="Proteomes" id="UP000709295"/>
    </source>
</evidence>
<comment type="caution">
    <text evidence="1">The sequence shown here is derived from an EMBL/GenBank/DDBJ whole genome shotgun (WGS) entry which is preliminary data.</text>
</comment>
<protein>
    <recommendedName>
        <fullName evidence="3">HTH psq-type domain-containing protein</fullName>
    </recommendedName>
</protein>
<accession>A0A8J5ID68</accession>